<evidence type="ECO:0000256" key="3">
    <source>
        <dbReference type="ARBA" id="ARBA00022787"/>
    </source>
</evidence>
<sequence length="356" mass="39906">MSCLVDCKKTQTTFSDISVSEYLIECLRLIIFVPMNFPDAFKAGVLKRESMGGVLLYGPPGTGKTMVCRAMASQWGMRMIQIKPSDLLSAFVGQSERVAKSIFSLAHRIAPCIIFIDEIESLLHRRGQGDDRSHQRSLLNEFFQGMEGLQSSEKQGTSGVVVIGATNRPFDIDEALLRRFPARYMVGLPDVAEREKILGIHLRETKLHKEVDIKSIARQTKKYSGSDLKNLCVAAATSAVKGAAKDFQWERLTRVAASGDSSEREEVKITLDDTEITKEDFKKAMSEVPASATKGRHEEIYEWHRKHGNKGDSTQTEKGIQKFIGPLRAFARISKIRGVRLSFALTSRFPRDHPRK</sequence>
<comment type="subcellular location">
    <subcellularLocation>
        <location evidence="1">Mitochondrion outer membrane</location>
        <topology evidence="1">Single-pass membrane protein</topology>
    </subcellularLocation>
</comment>
<dbReference type="InterPro" id="IPR003959">
    <property type="entry name" value="ATPase_AAA_core"/>
</dbReference>
<name>A0A067T8B9_GALM3</name>
<dbReference type="OrthoDB" id="39734at2759"/>
<keyword evidence="4 6" id="KW-0067">ATP-binding</keyword>
<dbReference type="AlphaFoldDB" id="A0A067T8B9"/>
<keyword evidence="5" id="KW-0496">Mitochondrion</keyword>
<dbReference type="PANTHER" id="PTHR45644">
    <property type="entry name" value="AAA ATPASE, PUTATIVE (AFU_ORTHOLOGUE AFUA_2G12920)-RELATED-RELATED"/>
    <property type="match status" value="1"/>
</dbReference>
<dbReference type="InterPro" id="IPR003593">
    <property type="entry name" value="AAA+_ATPase"/>
</dbReference>
<dbReference type="GO" id="GO:0005741">
    <property type="term" value="C:mitochondrial outer membrane"/>
    <property type="evidence" value="ECO:0007669"/>
    <property type="project" value="UniProtKB-SubCell"/>
</dbReference>
<dbReference type="Gene3D" id="1.10.8.60">
    <property type="match status" value="1"/>
</dbReference>
<dbReference type="Pfam" id="PF17862">
    <property type="entry name" value="AAA_lid_3"/>
    <property type="match status" value="1"/>
</dbReference>
<feature type="domain" description="AAA+ ATPase" evidence="7">
    <location>
        <begin position="50"/>
        <end position="192"/>
    </location>
</feature>
<evidence type="ECO:0000256" key="2">
    <source>
        <dbReference type="ARBA" id="ARBA00022741"/>
    </source>
</evidence>
<dbReference type="EMBL" id="KL142374">
    <property type="protein sequence ID" value="KDR78597.1"/>
    <property type="molecule type" value="Genomic_DNA"/>
</dbReference>
<dbReference type="InterPro" id="IPR027417">
    <property type="entry name" value="P-loop_NTPase"/>
</dbReference>
<keyword evidence="3" id="KW-1000">Mitochondrion outer membrane</keyword>
<evidence type="ECO:0000256" key="6">
    <source>
        <dbReference type="RuleBase" id="RU003651"/>
    </source>
</evidence>
<keyword evidence="2 6" id="KW-0547">Nucleotide-binding</keyword>
<evidence type="ECO:0000259" key="7">
    <source>
        <dbReference type="SMART" id="SM00382"/>
    </source>
</evidence>
<reference evidence="9" key="1">
    <citation type="journal article" date="2014" name="Proc. Natl. Acad. Sci. U.S.A.">
        <title>Extensive sampling of basidiomycete genomes demonstrates inadequacy of the white-rot/brown-rot paradigm for wood decay fungi.</title>
        <authorList>
            <person name="Riley R."/>
            <person name="Salamov A.A."/>
            <person name="Brown D.W."/>
            <person name="Nagy L.G."/>
            <person name="Floudas D."/>
            <person name="Held B.W."/>
            <person name="Levasseur A."/>
            <person name="Lombard V."/>
            <person name="Morin E."/>
            <person name="Otillar R."/>
            <person name="Lindquist E.A."/>
            <person name="Sun H."/>
            <person name="LaButti K.M."/>
            <person name="Schmutz J."/>
            <person name="Jabbour D."/>
            <person name="Luo H."/>
            <person name="Baker S.E."/>
            <person name="Pisabarro A.G."/>
            <person name="Walton J.D."/>
            <person name="Blanchette R.A."/>
            <person name="Henrissat B."/>
            <person name="Martin F."/>
            <person name="Cullen D."/>
            <person name="Hibbett D.S."/>
            <person name="Grigoriev I.V."/>
        </authorList>
    </citation>
    <scope>NUCLEOTIDE SEQUENCE [LARGE SCALE GENOMIC DNA]</scope>
    <source>
        <strain evidence="9">CBS 339.88</strain>
    </source>
</reference>
<dbReference type="Proteomes" id="UP000027222">
    <property type="component" value="Unassembled WGS sequence"/>
</dbReference>
<evidence type="ECO:0000256" key="4">
    <source>
        <dbReference type="ARBA" id="ARBA00022840"/>
    </source>
</evidence>
<keyword evidence="3" id="KW-0472">Membrane</keyword>
<dbReference type="PANTHER" id="PTHR45644:SF56">
    <property type="entry name" value="AAA ATPASE, PUTATIVE (AFU_ORTHOLOGUE AFUA_2G12920)-RELATED"/>
    <property type="match status" value="1"/>
</dbReference>
<accession>A0A067T8B9</accession>
<dbReference type="STRING" id="685588.A0A067T8B9"/>
<dbReference type="InterPro" id="IPR003960">
    <property type="entry name" value="ATPase_AAA_CS"/>
</dbReference>
<dbReference type="GO" id="GO:0005524">
    <property type="term" value="F:ATP binding"/>
    <property type="evidence" value="ECO:0007669"/>
    <property type="project" value="UniProtKB-KW"/>
</dbReference>
<comment type="similarity">
    <text evidence="6">Belongs to the AAA ATPase family.</text>
</comment>
<dbReference type="PROSITE" id="PS00674">
    <property type="entry name" value="AAA"/>
    <property type="match status" value="1"/>
</dbReference>
<gene>
    <name evidence="8" type="ORF">GALMADRAFT_118010</name>
</gene>
<dbReference type="InterPro" id="IPR051701">
    <property type="entry name" value="Mito_OM_Translocase_MSP1"/>
</dbReference>
<evidence type="ECO:0000256" key="1">
    <source>
        <dbReference type="ARBA" id="ARBA00004572"/>
    </source>
</evidence>
<dbReference type="HOGENOM" id="CLU_000688_21_14_1"/>
<evidence type="ECO:0000313" key="8">
    <source>
        <dbReference type="EMBL" id="KDR78597.1"/>
    </source>
</evidence>
<dbReference type="Pfam" id="PF00004">
    <property type="entry name" value="AAA"/>
    <property type="match status" value="1"/>
</dbReference>
<keyword evidence="9" id="KW-1185">Reference proteome</keyword>
<evidence type="ECO:0000313" key="9">
    <source>
        <dbReference type="Proteomes" id="UP000027222"/>
    </source>
</evidence>
<evidence type="ECO:0000256" key="5">
    <source>
        <dbReference type="ARBA" id="ARBA00023128"/>
    </source>
</evidence>
<proteinExistence type="inferred from homology"/>
<protein>
    <recommendedName>
        <fullName evidence="7">AAA+ ATPase domain-containing protein</fullName>
    </recommendedName>
</protein>
<organism evidence="8 9">
    <name type="scientific">Galerina marginata (strain CBS 339.88)</name>
    <dbReference type="NCBI Taxonomy" id="685588"/>
    <lineage>
        <taxon>Eukaryota</taxon>
        <taxon>Fungi</taxon>
        <taxon>Dikarya</taxon>
        <taxon>Basidiomycota</taxon>
        <taxon>Agaricomycotina</taxon>
        <taxon>Agaricomycetes</taxon>
        <taxon>Agaricomycetidae</taxon>
        <taxon>Agaricales</taxon>
        <taxon>Agaricineae</taxon>
        <taxon>Strophariaceae</taxon>
        <taxon>Galerina</taxon>
    </lineage>
</organism>
<dbReference type="SMART" id="SM00382">
    <property type="entry name" value="AAA"/>
    <property type="match status" value="1"/>
</dbReference>
<dbReference type="Gene3D" id="3.40.50.300">
    <property type="entry name" value="P-loop containing nucleotide triphosphate hydrolases"/>
    <property type="match status" value="1"/>
</dbReference>
<dbReference type="SUPFAM" id="SSF52540">
    <property type="entry name" value="P-loop containing nucleoside triphosphate hydrolases"/>
    <property type="match status" value="1"/>
</dbReference>
<dbReference type="GO" id="GO:0016887">
    <property type="term" value="F:ATP hydrolysis activity"/>
    <property type="evidence" value="ECO:0007669"/>
    <property type="project" value="InterPro"/>
</dbReference>
<dbReference type="InterPro" id="IPR041569">
    <property type="entry name" value="AAA_lid_3"/>
</dbReference>